<dbReference type="SUPFAM" id="SSF53448">
    <property type="entry name" value="Nucleotide-diphospho-sugar transferases"/>
    <property type="match status" value="1"/>
</dbReference>
<dbReference type="Pfam" id="PF02709">
    <property type="entry name" value="Glyco_transf_7C"/>
    <property type="match status" value="1"/>
</dbReference>
<gene>
    <name evidence="5" type="ORF">ACFQE0_07410</name>
</gene>
<sequence>MSIAVVTLNKGRGAHLARLLEGLGRGQAPDRCIVVEMGGDDSPLPTLPFPVERVFLAGEGLPLAAARNAGRRAAGDADVLVYLDVDCIPSADLVAGLSAAARDHDGLICCAVRYLPAGAVHDGWTEADLIAAGHLHPVRHFPVSGVAPSPQPGLFWSLAFAVRASTYDRLGGFDESFSGYGAEDTDLAFRAEAADVPVLFLGGPLAFHQHHPAFDPPLQHFRDIAANAQLFHDRHGIWPMDGWLDGFARLGLIAPEWREGIRPLRDPTPEEIAAARLPDDRPFS</sequence>
<reference evidence="6" key="1">
    <citation type="journal article" date="2019" name="Int. J. Syst. Evol. Microbiol.">
        <title>The Global Catalogue of Microorganisms (GCM) 10K type strain sequencing project: providing services to taxonomists for standard genome sequencing and annotation.</title>
        <authorList>
            <consortium name="The Broad Institute Genomics Platform"/>
            <consortium name="The Broad Institute Genome Sequencing Center for Infectious Disease"/>
            <person name="Wu L."/>
            <person name="Ma J."/>
        </authorList>
    </citation>
    <scope>NUCLEOTIDE SEQUENCE [LARGE SCALE GENOMIC DNA]</scope>
    <source>
        <strain evidence="6">CCUG 48316</strain>
    </source>
</reference>
<keyword evidence="6" id="KW-1185">Reference proteome</keyword>
<dbReference type="EMBL" id="JBHSWN010000001">
    <property type="protein sequence ID" value="MFC6789464.1"/>
    <property type="molecule type" value="Genomic_DNA"/>
</dbReference>
<evidence type="ECO:0000256" key="1">
    <source>
        <dbReference type="ARBA" id="ARBA00006739"/>
    </source>
</evidence>
<organism evidence="5 6">
    <name type="scientific">Methylobacterium komagatae</name>
    <dbReference type="NCBI Taxonomy" id="374425"/>
    <lineage>
        <taxon>Bacteria</taxon>
        <taxon>Pseudomonadati</taxon>
        <taxon>Pseudomonadota</taxon>
        <taxon>Alphaproteobacteria</taxon>
        <taxon>Hyphomicrobiales</taxon>
        <taxon>Methylobacteriaceae</taxon>
        <taxon>Methylobacterium</taxon>
    </lineage>
</organism>
<name>A0ABW2BHL4_9HYPH</name>
<evidence type="ECO:0000313" key="5">
    <source>
        <dbReference type="EMBL" id="MFC6789464.1"/>
    </source>
</evidence>
<protein>
    <submittedName>
        <fullName evidence="5">Glycosyltransferase family 2 protein</fullName>
        <ecNumber evidence="5">2.4.-.-</ecNumber>
    </submittedName>
</protein>
<dbReference type="RefSeq" id="WP_378968457.1">
    <property type="nucleotide sequence ID" value="NZ_JBHSWN010000001.1"/>
</dbReference>
<accession>A0ABW2BHL4</accession>
<evidence type="ECO:0000256" key="3">
    <source>
        <dbReference type="ARBA" id="ARBA00022679"/>
    </source>
</evidence>
<dbReference type="EC" id="2.4.-.-" evidence="5"/>
<dbReference type="Proteomes" id="UP001596292">
    <property type="component" value="Unassembled WGS sequence"/>
</dbReference>
<evidence type="ECO:0000313" key="6">
    <source>
        <dbReference type="Proteomes" id="UP001596292"/>
    </source>
</evidence>
<evidence type="ECO:0000256" key="2">
    <source>
        <dbReference type="ARBA" id="ARBA00022676"/>
    </source>
</evidence>
<keyword evidence="3 5" id="KW-0808">Transferase</keyword>
<comment type="caution">
    <text evidence="5">The sequence shown here is derived from an EMBL/GenBank/DDBJ whole genome shotgun (WGS) entry which is preliminary data.</text>
</comment>
<dbReference type="GO" id="GO:0016757">
    <property type="term" value="F:glycosyltransferase activity"/>
    <property type="evidence" value="ECO:0007669"/>
    <property type="project" value="UniProtKB-KW"/>
</dbReference>
<dbReference type="PANTHER" id="PTHR43179">
    <property type="entry name" value="RHAMNOSYLTRANSFERASE WBBL"/>
    <property type="match status" value="1"/>
</dbReference>
<dbReference type="Gene3D" id="3.90.550.10">
    <property type="entry name" value="Spore Coat Polysaccharide Biosynthesis Protein SpsA, Chain A"/>
    <property type="match status" value="1"/>
</dbReference>
<evidence type="ECO:0000259" key="4">
    <source>
        <dbReference type="Pfam" id="PF02709"/>
    </source>
</evidence>
<proteinExistence type="inferred from homology"/>
<feature type="domain" description="Galactosyltransferase C-terminal" evidence="4">
    <location>
        <begin position="157"/>
        <end position="197"/>
    </location>
</feature>
<dbReference type="InterPro" id="IPR029044">
    <property type="entry name" value="Nucleotide-diphossugar_trans"/>
</dbReference>
<comment type="similarity">
    <text evidence="1">Belongs to the glycosyltransferase 2 family.</text>
</comment>
<dbReference type="PANTHER" id="PTHR43179:SF12">
    <property type="entry name" value="GALACTOFURANOSYLTRANSFERASE GLFT2"/>
    <property type="match status" value="1"/>
</dbReference>
<keyword evidence="2 5" id="KW-0328">Glycosyltransferase</keyword>
<dbReference type="InterPro" id="IPR027791">
    <property type="entry name" value="Galactosyl_T_C"/>
</dbReference>